<reference evidence="3 4" key="1">
    <citation type="submission" date="2016-08" db="EMBL/GenBank/DDBJ databases">
        <title>Genomes of anaerobic fungi encode conserved fungal cellulosomes for biomass hydrolysis.</title>
        <authorList>
            <consortium name="DOE Joint Genome Institute"/>
            <person name="Haitjema C.H."/>
            <person name="Gilmore S.P."/>
            <person name="Henske J.K."/>
            <person name="Solomon K.V."/>
            <person name="De Groot R."/>
            <person name="Kuo A."/>
            <person name="Mondo S.J."/>
            <person name="Salamov A.A."/>
            <person name="Labutti K."/>
            <person name="Zhao Z."/>
            <person name="Chiniquy J."/>
            <person name="Barry K."/>
            <person name="Brewer H.M."/>
            <person name="Purvine S.O."/>
            <person name="Wright A.T."/>
            <person name="Boxma B."/>
            <person name="Van Alen T."/>
            <person name="Hackstein J.H."/>
            <person name="Baker S.E."/>
            <person name="Grigoriev I.V."/>
            <person name="O'Malley M.A."/>
        </authorList>
    </citation>
    <scope>NUCLEOTIDE SEQUENCE [LARGE SCALE GENOMIC DNA]</scope>
    <source>
        <strain evidence="4">finn</strain>
    </source>
</reference>
<evidence type="ECO:0000313" key="3">
    <source>
        <dbReference type="EMBL" id="ORX55318.1"/>
    </source>
</evidence>
<feature type="compositionally biased region" description="Basic and acidic residues" evidence="1">
    <location>
        <begin position="233"/>
        <end position="248"/>
    </location>
</feature>
<name>A0A1Y1VFY5_9FUNG</name>
<proteinExistence type="predicted"/>
<dbReference type="AlphaFoldDB" id="A0A1Y1VFY5"/>
<evidence type="ECO:0000256" key="1">
    <source>
        <dbReference type="SAM" id="MobiDB-lite"/>
    </source>
</evidence>
<keyword evidence="2" id="KW-1133">Transmembrane helix</keyword>
<keyword evidence="2" id="KW-0812">Transmembrane</keyword>
<keyword evidence="2" id="KW-0472">Membrane</keyword>
<dbReference type="Proteomes" id="UP000193719">
    <property type="component" value="Unassembled WGS sequence"/>
</dbReference>
<feature type="transmembrane region" description="Helical" evidence="2">
    <location>
        <begin position="122"/>
        <end position="155"/>
    </location>
</feature>
<comment type="caution">
    <text evidence="3">The sequence shown here is derived from an EMBL/GenBank/DDBJ whole genome shotgun (WGS) entry which is preliminary data.</text>
</comment>
<protein>
    <submittedName>
        <fullName evidence="3">Uncharacterized protein</fullName>
    </submittedName>
</protein>
<keyword evidence="4" id="KW-1185">Reference proteome</keyword>
<evidence type="ECO:0000313" key="4">
    <source>
        <dbReference type="Proteomes" id="UP000193719"/>
    </source>
</evidence>
<accession>A0A1Y1VFY5</accession>
<feature type="region of interest" description="Disordered" evidence="1">
    <location>
        <begin position="225"/>
        <end position="261"/>
    </location>
</feature>
<organism evidence="3 4">
    <name type="scientific">Piromyces finnis</name>
    <dbReference type="NCBI Taxonomy" id="1754191"/>
    <lineage>
        <taxon>Eukaryota</taxon>
        <taxon>Fungi</taxon>
        <taxon>Fungi incertae sedis</taxon>
        <taxon>Chytridiomycota</taxon>
        <taxon>Chytridiomycota incertae sedis</taxon>
        <taxon>Neocallimastigomycetes</taxon>
        <taxon>Neocallimastigales</taxon>
        <taxon>Neocallimastigaceae</taxon>
        <taxon>Piromyces</taxon>
    </lineage>
</organism>
<dbReference type="OrthoDB" id="2150673at2759"/>
<gene>
    <name evidence="3" type="ORF">BCR36DRAFT_347027</name>
</gene>
<dbReference type="EMBL" id="MCFH01000009">
    <property type="protein sequence ID" value="ORX55318.1"/>
    <property type="molecule type" value="Genomic_DNA"/>
</dbReference>
<sequence>MENLNRTVSEKLNLTKVNDIVNEKVKSFNDVASVKLDALNGKINGMNLSFNGKVNEEKVKSVTGKTVDYLKIGLQYLQNLIQKFSAFVLSAPVFGILAAVFAIPLFICLVIFLVLSPILVPWFLVVLTIAIITFLIAASFFLLKVFLTVTIITIVVKTVMKLTDSKNKARGSEKITVDKVISTLTESAKEYVELCKTYYGKTVEYSKTGYTKSVTTVKSLIEKRKGAAAPVESKPEETQPLVDDKAENDAEEKQEEEKKNE</sequence>
<feature type="transmembrane region" description="Helical" evidence="2">
    <location>
        <begin position="86"/>
        <end position="116"/>
    </location>
</feature>
<reference evidence="3 4" key="2">
    <citation type="submission" date="2016-08" db="EMBL/GenBank/DDBJ databases">
        <title>Pervasive Adenine N6-methylation of Active Genes in Fungi.</title>
        <authorList>
            <consortium name="DOE Joint Genome Institute"/>
            <person name="Mondo S.J."/>
            <person name="Dannebaum R.O."/>
            <person name="Kuo R.C."/>
            <person name="Labutti K."/>
            <person name="Haridas S."/>
            <person name="Kuo A."/>
            <person name="Salamov A."/>
            <person name="Ahrendt S.R."/>
            <person name="Lipzen A."/>
            <person name="Sullivan W."/>
            <person name="Andreopoulos W.B."/>
            <person name="Clum A."/>
            <person name="Lindquist E."/>
            <person name="Daum C."/>
            <person name="Ramamoorthy G.K."/>
            <person name="Gryganskyi A."/>
            <person name="Culley D."/>
            <person name="Magnuson J.K."/>
            <person name="James T.Y."/>
            <person name="O'Malley M.A."/>
            <person name="Stajich J.E."/>
            <person name="Spatafora J.W."/>
            <person name="Visel A."/>
            <person name="Grigoriev I.V."/>
        </authorList>
    </citation>
    <scope>NUCLEOTIDE SEQUENCE [LARGE SCALE GENOMIC DNA]</scope>
    <source>
        <strain evidence="4">finn</strain>
    </source>
</reference>
<evidence type="ECO:0000256" key="2">
    <source>
        <dbReference type="SAM" id="Phobius"/>
    </source>
</evidence>